<sequence>MKFFSQLTAVCLATGAYAAALVPRDAQTIKDVLGRVQGGVDNLDGTVKQFNGDVGPILSSADSLVATIRTGSDDVRNTAPVTDLNDAFSILGPVDELKQHVRTLADDFNAKKNDVSSAKQCGTTRGKLDDIGTNTKTLIDLIVSKVPPSTQGIARDRGKQITDILDEVKANYAADKCVDA</sequence>
<proteinExistence type="predicted"/>
<gene>
    <name evidence="2" type="ORF">CDD81_2064</name>
</gene>
<dbReference type="PANTHER" id="PTHR38123:SF6">
    <property type="entry name" value="CELL WALL SERINE-THREONINE-RICH GALACTOMANNOPROTEIN MP1 (AFU_ORTHOLOGUE AFUA_4G03240)"/>
    <property type="match status" value="1"/>
</dbReference>
<feature type="chain" id="PRO_5013084108" description="Cell wall galactomannoprotein" evidence="1">
    <location>
        <begin position="19"/>
        <end position="180"/>
    </location>
</feature>
<dbReference type="OrthoDB" id="2422134at2759"/>
<dbReference type="STRING" id="1399860.A0A2C5XXJ2"/>
<evidence type="ECO:0000313" key="2">
    <source>
        <dbReference type="EMBL" id="PHH60146.1"/>
    </source>
</evidence>
<name>A0A2C5XXJ2_9HYPO</name>
<dbReference type="EMBL" id="NJET01000161">
    <property type="protein sequence ID" value="PHH60146.1"/>
    <property type="molecule type" value="Genomic_DNA"/>
</dbReference>
<feature type="signal peptide" evidence="1">
    <location>
        <begin position="1"/>
        <end position="18"/>
    </location>
</feature>
<dbReference type="GO" id="GO:0005576">
    <property type="term" value="C:extracellular region"/>
    <property type="evidence" value="ECO:0007669"/>
    <property type="project" value="TreeGrafter"/>
</dbReference>
<dbReference type="InterPro" id="IPR021054">
    <property type="entry name" value="Cell_wall_mannoprotein_1"/>
</dbReference>
<dbReference type="Proteomes" id="UP000226192">
    <property type="component" value="Unassembled WGS sequence"/>
</dbReference>
<evidence type="ECO:0000256" key="1">
    <source>
        <dbReference type="SAM" id="SignalP"/>
    </source>
</evidence>
<protein>
    <recommendedName>
        <fullName evidence="4">Cell wall galactomannoprotein</fullName>
    </recommendedName>
</protein>
<dbReference type="Pfam" id="PF12296">
    <property type="entry name" value="HsbA"/>
    <property type="match status" value="1"/>
</dbReference>
<reference evidence="2 3" key="1">
    <citation type="submission" date="2017-06" db="EMBL/GenBank/DDBJ databases">
        <title>Ant-infecting Ophiocordyceps genomes reveal a high diversity of potential behavioral manipulation genes and a possible major role for enterotoxins.</title>
        <authorList>
            <person name="De Bekker C."/>
            <person name="Evans H.C."/>
            <person name="Brachmann A."/>
            <person name="Hughes D.P."/>
        </authorList>
    </citation>
    <scope>NUCLEOTIDE SEQUENCE [LARGE SCALE GENOMIC DNA]</scope>
    <source>
        <strain evidence="2 3">Map64</strain>
    </source>
</reference>
<evidence type="ECO:0008006" key="4">
    <source>
        <dbReference type="Google" id="ProtNLM"/>
    </source>
</evidence>
<accession>A0A2C5XXJ2</accession>
<dbReference type="AlphaFoldDB" id="A0A2C5XXJ2"/>
<dbReference type="Gene3D" id="1.20.1280.140">
    <property type="match status" value="1"/>
</dbReference>
<organism evidence="2 3">
    <name type="scientific">Ophiocordyceps australis</name>
    <dbReference type="NCBI Taxonomy" id="1399860"/>
    <lineage>
        <taxon>Eukaryota</taxon>
        <taxon>Fungi</taxon>
        <taxon>Dikarya</taxon>
        <taxon>Ascomycota</taxon>
        <taxon>Pezizomycotina</taxon>
        <taxon>Sordariomycetes</taxon>
        <taxon>Hypocreomycetidae</taxon>
        <taxon>Hypocreales</taxon>
        <taxon>Ophiocordycipitaceae</taxon>
        <taxon>Ophiocordyceps</taxon>
    </lineage>
</organism>
<keyword evidence="3" id="KW-1185">Reference proteome</keyword>
<evidence type="ECO:0000313" key="3">
    <source>
        <dbReference type="Proteomes" id="UP000226192"/>
    </source>
</evidence>
<dbReference type="PANTHER" id="PTHR38123">
    <property type="entry name" value="CELL WALL SERINE-THREONINE-RICH GALACTOMANNOPROTEIN MP1 (AFU_ORTHOLOGUE AFUA_4G03240)"/>
    <property type="match status" value="1"/>
</dbReference>
<keyword evidence="1" id="KW-0732">Signal</keyword>
<comment type="caution">
    <text evidence="2">The sequence shown here is derived from an EMBL/GenBank/DDBJ whole genome shotgun (WGS) entry which is preliminary data.</text>
</comment>